<comment type="subcellular location">
    <subcellularLocation>
        <location evidence="1">Nucleus</location>
    </subcellularLocation>
</comment>
<keyword evidence="5" id="KW-0539">Nucleus</keyword>
<evidence type="ECO:0000313" key="8">
    <source>
        <dbReference type="EMBL" id="ONK68977.1"/>
    </source>
</evidence>
<organism evidence="8 9">
    <name type="scientific">Asparagus officinalis</name>
    <name type="common">Garden asparagus</name>
    <dbReference type="NCBI Taxonomy" id="4686"/>
    <lineage>
        <taxon>Eukaryota</taxon>
        <taxon>Viridiplantae</taxon>
        <taxon>Streptophyta</taxon>
        <taxon>Embryophyta</taxon>
        <taxon>Tracheophyta</taxon>
        <taxon>Spermatophyta</taxon>
        <taxon>Magnoliopsida</taxon>
        <taxon>Liliopsida</taxon>
        <taxon>Asparagales</taxon>
        <taxon>Asparagaceae</taxon>
        <taxon>Asparagoideae</taxon>
        <taxon>Asparagus</taxon>
    </lineage>
</organism>
<sequence>MLAPLNLMLEEESEKKRLRSQLDPWKTHFHPVTTDIGEIGGKQEGDEGCHQHENQIRGSILQQAPLPKKPSSISGKIIPANGGHIVRATGRKDRHSKVYTAKGVRDRRVRLSAHTAIQFYDVQDRLGYDRPSKAVDWLIKNAKAAIDQLDELPPWHPNATTYFEEQPNAATAPFLSPSLDSDAITQFNPQNLLSRASSQDQDLRLSLQSSQGQTPNILSASEHMGFDVSSGIPWSMGDNSDRSGGFVFSPQEVLGDSQLYTHREPLQSSNSPSMCAWNAPVAAATGHQMHHSLFRPLSPSVQDMGFASSSRDFSGFRIPQRIEGKEEHDARAEDKPESASDCHY</sequence>
<feature type="compositionally biased region" description="Basic and acidic residues" evidence="6">
    <location>
        <begin position="320"/>
        <end position="344"/>
    </location>
</feature>
<dbReference type="InterPro" id="IPR005333">
    <property type="entry name" value="Transcription_factor_TCP"/>
</dbReference>
<name>A0A5P1EUZ2_ASPOF</name>
<evidence type="ECO:0000256" key="2">
    <source>
        <dbReference type="ARBA" id="ARBA00023015"/>
    </source>
</evidence>
<proteinExistence type="predicted"/>
<evidence type="ECO:0000313" key="9">
    <source>
        <dbReference type="Proteomes" id="UP000243459"/>
    </source>
</evidence>
<accession>A0A5P1EUZ2</accession>
<dbReference type="InterPro" id="IPR017887">
    <property type="entry name" value="TF_TCP_subgr"/>
</dbReference>
<evidence type="ECO:0000259" key="7">
    <source>
        <dbReference type="PROSITE" id="PS51369"/>
    </source>
</evidence>
<evidence type="ECO:0000256" key="1">
    <source>
        <dbReference type="ARBA" id="ARBA00004123"/>
    </source>
</evidence>
<feature type="region of interest" description="Disordered" evidence="6">
    <location>
        <begin position="315"/>
        <end position="344"/>
    </location>
</feature>
<evidence type="ECO:0000256" key="3">
    <source>
        <dbReference type="ARBA" id="ARBA00023125"/>
    </source>
</evidence>
<keyword evidence="3" id="KW-0238">DNA-binding</keyword>
<gene>
    <name evidence="8" type="ORF">A4U43_C05F18000</name>
</gene>
<dbReference type="OMA" id="WSPADAI"/>
<evidence type="ECO:0000256" key="5">
    <source>
        <dbReference type="ARBA" id="ARBA00023242"/>
    </source>
</evidence>
<keyword evidence="9" id="KW-1185">Reference proteome</keyword>
<dbReference type="AlphaFoldDB" id="A0A5P1EUZ2"/>
<evidence type="ECO:0000256" key="4">
    <source>
        <dbReference type="ARBA" id="ARBA00023163"/>
    </source>
</evidence>
<dbReference type="PANTHER" id="PTHR31072:SF93">
    <property type="entry name" value="TRANSCRIPTION FACTOR TCP24"/>
    <property type="match status" value="1"/>
</dbReference>
<keyword evidence="2" id="KW-0805">Transcription regulation</keyword>
<dbReference type="Proteomes" id="UP000243459">
    <property type="component" value="Chromosome 5"/>
</dbReference>
<dbReference type="EMBL" id="CM007385">
    <property type="protein sequence ID" value="ONK68977.1"/>
    <property type="molecule type" value="Genomic_DNA"/>
</dbReference>
<dbReference type="GO" id="GO:0043565">
    <property type="term" value="F:sequence-specific DNA binding"/>
    <property type="evidence" value="ECO:0007669"/>
    <property type="project" value="TreeGrafter"/>
</dbReference>
<dbReference type="Pfam" id="PF03634">
    <property type="entry name" value="TCP"/>
    <property type="match status" value="1"/>
</dbReference>
<protein>
    <recommendedName>
        <fullName evidence="7">TCP domain-containing protein</fullName>
    </recommendedName>
</protein>
<dbReference type="OrthoDB" id="1927134at2759"/>
<dbReference type="GO" id="GO:0005634">
    <property type="term" value="C:nucleus"/>
    <property type="evidence" value="ECO:0007669"/>
    <property type="project" value="UniProtKB-SubCell"/>
</dbReference>
<dbReference type="GO" id="GO:0003700">
    <property type="term" value="F:DNA-binding transcription factor activity"/>
    <property type="evidence" value="ECO:0007669"/>
    <property type="project" value="InterPro"/>
</dbReference>
<dbReference type="Gramene" id="ONK68977">
    <property type="protein sequence ID" value="ONK68977"/>
    <property type="gene ID" value="A4U43_C05F18000"/>
</dbReference>
<reference evidence="9" key="1">
    <citation type="journal article" date="2017" name="Nat. Commun.">
        <title>The asparagus genome sheds light on the origin and evolution of a young Y chromosome.</title>
        <authorList>
            <person name="Harkess A."/>
            <person name="Zhou J."/>
            <person name="Xu C."/>
            <person name="Bowers J.E."/>
            <person name="Van der Hulst R."/>
            <person name="Ayyampalayam S."/>
            <person name="Mercati F."/>
            <person name="Riccardi P."/>
            <person name="McKain M.R."/>
            <person name="Kakrana A."/>
            <person name="Tang H."/>
            <person name="Ray J."/>
            <person name="Groenendijk J."/>
            <person name="Arikit S."/>
            <person name="Mathioni S.M."/>
            <person name="Nakano M."/>
            <person name="Shan H."/>
            <person name="Telgmann-Rauber A."/>
            <person name="Kanno A."/>
            <person name="Yue Z."/>
            <person name="Chen H."/>
            <person name="Li W."/>
            <person name="Chen Y."/>
            <person name="Xu X."/>
            <person name="Zhang Y."/>
            <person name="Luo S."/>
            <person name="Chen H."/>
            <person name="Gao J."/>
            <person name="Mao Z."/>
            <person name="Pires J.C."/>
            <person name="Luo M."/>
            <person name="Kudrna D."/>
            <person name="Wing R.A."/>
            <person name="Meyers B.C."/>
            <person name="Yi K."/>
            <person name="Kong H."/>
            <person name="Lavrijsen P."/>
            <person name="Sunseri F."/>
            <person name="Falavigna A."/>
            <person name="Ye Y."/>
            <person name="Leebens-Mack J.H."/>
            <person name="Chen G."/>
        </authorList>
    </citation>
    <scope>NUCLEOTIDE SEQUENCE [LARGE SCALE GENOMIC DNA]</scope>
    <source>
        <strain evidence="9">cv. DH0086</strain>
    </source>
</reference>
<keyword evidence="4" id="KW-0804">Transcription</keyword>
<evidence type="ECO:0000256" key="6">
    <source>
        <dbReference type="SAM" id="MobiDB-lite"/>
    </source>
</evidence>
<feature type="domain" description="TCP" evidence="7">
    <location>
        <begin position="91"/>
        <end position="149"/>
    </location>
</feature>
<dbReference type="PANTHER" id="PTHR31072">
    <property type="entry name" value="TRANSCRIPTION FACTOR TCP4-RELATED"/>
    <property type="match status" value="1"/>
</dbReference>
<dbReference type="PROSITE" id="PS51369">
    <property type="entry name" value="TCP"/>
    <property type="match status" value="1"/>
</dbReference>